<evidence type="ECO:0000313" key="9">
    <source>
        <dbReference type="EMBL" id="MCI17369.1"/>
    </source>
</evidence>
<keyword evidence="5" id="KW-0067">ATP-binding</keyword>
<evidence type="ECO:0000256" key="7">
    <source>
        <dbReference type="ARBA" id="ARBA00060772"/>
    </source>
</evidence>
<dbReference type="GO" id="GO:0003723">
    <property type="term" value="F:RNA binding"/>
    <property type="evidence" value="ECO:0007669"/>
    <property type="project" value="TreeGrafter"/>
</dbReference>
<dbReference type="Proteomes" id="UP000265520">
    <property type="component" value="Unassembled WGS sequence"/>
</dbReference>
<dbReference type="InterPro" id="IPR027417">
    <property type="entry name" value="P-loop_NTPase"/>
</dbReference>
<dbReference type="FunFam" id="1.20.120.1080:FF:000002">
    <property type="entry name" value="Putative ATP-dependent RNA helicase DHX36"/>
    <property type="match status" value="1"/>
</dbReference>
<dbReference type="GO" id="GO:0016787">
    <property type="term" value="F:hydrolase activity"/>
    <property type="evidence" value="ECO:0007669"/>
    <property type="project" value="UniProtKB-KW"/>
</dbReference>
<feature type="domain" description="Helicase-associated" evidence="8">
    <location>
        <begin position="26"/>
        <end position="100"/>
    </location>
</feature>
<evidence type="ECO:0000256" key="3">
    <source>
        <dbReference type="ARBA" id="ARBA00022801"/>
    </source>
</evidence>
<dbReference type="Pfam" id="PF21010">
    <property type="entry name" value="HA2_C"/>
    <property type="match status" value="1"/>
</dbReference>
<dbReference type="GO" id="GO:0005634">
    <property type="term" value="C:nucleus"/>
    <property type="evidence" value="ECO:0007669"/>
    <property type="project" value="TreeGrafter"/>
</dbReference>
<evidence type="ECO:0000256" key="5">
    <source>
        <dbReference type="ARBA" id="ARBA00022840"/>
    </source>
</evidence>
<reference evidence="9 10" key="1">
    <citation type="journal article" date="2018" name="Front. Plant Sci.">
        <title>Red Clover (Trifolium pratense) and Zigzag Clover (T. medium) - A Picture of Genomic Similarities and Differences.</title>
        <authorList>
            <person name="Dluhosova J."/>
            <person name="Istvanek J."/>
            <person name="Nedelnik J."/>
            <person name="Repkova J."/>
        </authorList>
    </citation>
    <scope>NUCLEOTIDE SEQUENCE [LARGE SCALE GENOMIC DNA]</scope>
    <source>
        <strain evidence="10">cv. 10/8</strain>
        <tissue evidence="9">Leaf</tissue>
    </source>
</reference>
<dbReference type="EC" id="3.6.4.13" evidence="1"/>
<dbReference type="SUPFAM" id="SSF52540">
    <property type="entry name" value="P-loop containing nucleoside triphosphate hydrolases"/>
    <property type="match status" value="1"/>
</dbReference>
<evidence type="ECO:0000256" key="4">
    <source>
        <dbReference type="ARBA" id="ARBA00022806"/>
    </source>
</evidence>
<accession>A0A392Q0K8</accession>
<evidence type="ECO:0000256" key="1">
    <source>
        <dbReference type="ARBA" id="ARBA00012552"/>
    </source>
</evidence>
<dbReference type="PANTHER" id="PTHR18934">
    <property type="entry name" value="ATP-DEPENDENT RNA HELICASE"/>
    <property type="match status" value="1"/>
</dbReference>
<dbReference type="GO" id="GO:0005524">
    <property type="term" value="F:ATP binding"/>
    <property type="evidence" value="ECO:0007669"/>
    <property type="project" value="UniProtKB-KW"/>
</dbReference>
<comment type="caution">
    <text evidence="9">The sequence shown here is derived from an EMBL/GenBank/DDBJ whole genome shotgun (WGS) entry which is preliminary data.</text>
</comment>
<name>A0A392Q0K8_9FABA</name>
<evidence type="ECO:0000259" key="8">
    <source>
        <dbReference type="SMART" id="SM00847"/>
    </source>
</evidence>
<sequence length="102" mass="11093">KSLQLGSISEFLSSALQPPEPLSVQNAVDYLKIIGALDENENLTVLGRKLSMLPVEPKLGKMLILGAIFNCLDPILTVVAGLSVRDPFVVPADKKDVSYEHY</sequence>
<dbReference type="Gene3D" id="1.20.120.1080">
    <property type="match status" value="1"/>
</dbReference>
<comment type="catalytic activity">
    <reaction evidence="6">
        <text>ATP + H2O = ADP + phosphate + H(+)</text>
        <dbReference type="Rhea" id="RHEA:13065"/>
        <dbReference type="ChEBI" id="CHEBI:15377"/>
        <dbReference type="ChEBI" id="CHEBI:15378"/>
        <dbReference type="ChEBI" id="CHEBI:30616"/>
        <dbReference type="ChEBI" id="CHEBI:43474"/>
        <dbReference type="ChEBI" id="CHEBI:456216"/>
        <dbReference type="EC" id="3.6.4.13"/>
    </reaction>
</comment>
<feature type="non-terminal residue" evidence="9">
    <location>
        <position position="1"/>
    </location>
</feature>
<evidence type="ECO:0000313" key="10">
    <source>
        <dbReference type="Proteomes" id="UP000265520"/>
    </source>
</evidence>
<dbReference type="InterPro" id="IPR048333">
    <property type="entry name" value="HA2_WH"/>
</dbReference>
<dbReference type="SMART" id="SM00847">
    <property type="entry name" value="HA2"/>
    <property type="match status" value="1"/>
</dbReference>
<dbReference type="AlphaFoldDB" id="A0A392Q0K8"/>
<dbReference type="GO" id="GO:0003724">
    <property type="term" value="F:RNA helicase activity"/>
    <property type="evidence" value="ECO:0007669"/>
    <property type="project" value="UniProtKB-EC"/>
</dbReference>
<evidence type="ECO:0000256" key="2">
    <source>
        <dbReference type="ARBA" id="ARBA00022741"/>
    </source>
</evidence>
<comment type="similarity">
    <text evidence="7">Belongs to the DExH box helicase family.</text>
</comment>
<dbReference type="PANTHER" id="PTHR18934:SF229">
    <property type="entry name" value="DEXH-BOX ATP-DEPENDENT RNA HELICASE DEXH3"/>
    <property type="match status" value="1"/>
</dbReference>
<dbReference type="Pfam" id="PF04408">
    <property type="entry name" value="WHD_HA2"/>
    <property type="match status" value="1"/>
</dbReference>
<organism evidence="9 10">
    <name type="scientific">Trifolium medium</name>
    <dbReference type="NCBI Taxonomy" id="97028"/>
    <lineage>
        <taxon>Eukaryota</taxon>
        <taxon>Viridiplantae</taxon>
        <taxon>Streptophyta</taxon>
        <taxon>Embryophyta</taxon>
        <taxon>Tracheophyta</taxon>
        <taxon>Spermatophyta</taxon>
        <taxon>Magnoliopsida</taxon>
        <taxon>eudicotyledons</taxon>
        <taxon>Gunneridae</taxon>
        <taxon>Pentapetalae</taxon>
        <taxon>rosids</taxon>
        <taxon>fabids</taxon>
        <taxon>Fabales</taxon>
        <taxon>Fabaceae</taxon>
        <taxon>Papilionoideae</taxon>
        <taxon>50 kb inversion clade</taxon>
        <taxon>NPAAA clade</taxon>
        <taxon>Hologalegina</taxon>
        <taxon>IRL clade</taxon>
        <taxon>Trifolieae</taxon>
        <taxon>Trifolium</taxon>
    </lineage>
</organism>
<proteinExistence type="inferred from homology"/>
<protein>
    <recommendedName>
        <fullName evidence="1">RNA helicase</fullName>
        <ecNumber evidence="1">3.6.4.13</ecNumber>
    </recommendedName>
</protein>
<dbReference type="InterPro" id="IPR007502">
    <property type="entry name" value="Helicase-assoc_dom"/>
</dbReference>
<keyword evidence="4 9" id="KW-0347">Helicase</keyword>
<keyword evidence="10" id="KW-1185">Reference proteome</keyword>
<dbReference type="EMBL" id="LXQA010105157">
    <property type="protein sequence ID" value="MCI17369.1"/>
    <property type="molecule type" value="Genomic_DNA"/>
</dbReference>
<keyword evidence="3" id="KW-0378">Hydrolase</keyword>
<keyword evidence="2" id="KW-0547">Nucleotide-binding</keyword>
<evidence type="ECO:0000256" key="6">
    <source>
        <dbReference type="ARBA" id="ARBA00047984"/>
    </source>
</evidence>